<dbReference type="Pfam" id="PF00172">
    <property type="entry name" value="Zn_clus"/>
    <property type="match status" value="1"/>
</dbReference>
<keyword evidence="6" id="KW-1185">Reference proteome</keyword>
<dbReference type="OrthoDB" id="4456959at2759"/>
<dbReference type="EMBL" id="KN834814">
    <property type="protein sequence ID" value="KIK54649.1"/>
    <property type="molecule type" value="Genomic_DNA"/>
</dbReference>
<dbReference type="HOGENOM" id="CLU_006019_1_0_1"/>
<dbReference type="AlphaFoldDB" id="A0A0D0BXT7"/>
<reference evidence="5 6" key="1">
    <citation type="submission" date="2014-04" db="EMBL/GenBank/DDBJ databases">
        <title>Evolutionary Origins and Diversification of the Mycorrhizal Mutualists.</title>
        <authorList>
            <consortium name="DOE Joint Genome Institute"/>
            <consortium name="Mycorrhizal Genomics Consortium"/>
            <person name="Kohler A."/>
            <person name="Kuo A."/>
            <person name="Nagy L.G."/>
            <person name="Floudas D."/>
            <person name="Copeland A."/>
            <person name="Barry K.W."/>
            <person name="Cichocki N."/>
            <person name="Veneault-Fourrey C."/>
            <person name="LaButti K."/>
            <person name="Lindquist E.A."/>
            <person name="Lipzen A."/>
            <person name="Lundell T."/>
            <person name="Morin E."/>
            <person name="Murat C."/>
            <person name="Riley R."/>
            <person name="Ohm R."/>
            <person name="Sun H."/>
            <person name="Tunlid A."/>
            <person name="Henrissat B."/>
            <person name="Grigoriev I.V."/>
            <person name="Hibbett D.S."/>
            <person name="Martin F."/>
        </authorList>
    </citation>
    <scope>NUCLEOTIDE SEQUENCE [LARGE SCALE GENOMIC DNA]</scope>
    <source>
        <strain evidence="5 6">FD-317 M1</strain>
    </source>
</reference>
<dbReference type="SMART" id="SM00906">
    <property type="entry name" value="Fungal_trans"/>
    <property type="match status" value="1"/>
</dbReference>
<dbReference type="GO" id="GO:0003677">
    <property type="term" value="F:DNA binding"/>
    <property type="evidence" value="ECO:0007669"/>
    <property type="project" value="InterPro"/>
</dbReference>
<feature type="region of interest" description="Disordered" evidence="3">
    <location>
        <begin position="725"/>
        <end position="746"/>
    </location>
</feature>
<evidence type="ECO:0000256" key="1">
    <source>
        <dbReference type="ARBA" id="ARBA00022723"/>
    </source>
</evidence>
<keyword evidence="1" id="KW-0479">Metal-binding</keyword>
<dbReference type="PANTHER" id="PTHR46910">
    <property type="entry name" value="TRANSCRIPTION FACTOR PDR1"/>
    <property type="match status" value="1"/>
</dbReference>
<sequence length="935" mass="103056">MVSKSQNESREAISRSSLACDACRRRKIKGDSTEREPGKPCSKCEAADLECKFTYTRKKRRPNLAPKSRKYGIDQAQVLVENIISALDDYSIPQDSESVRDILISLAKYARSLELRVNRSEKSTSGSTTDSTLVLSPESNDKGSPELDISDKEDSGSDEELAIDFKNLSLQGNERHFGRSSNYLFLHTAIEYRPEQPQKHKSTLQIRCEMWDMDMWKWVPEHQPPVYIFPENDLLLELTNIFFNEISPYSFPLLHRPTFERAVKSGFHLIDQNFGATVLAVCALASRNSNDPRNLINATDCEQLAGWKWFRQIQLVRPSFEVTTSVYELQLYCLATSYLSSTTISDSAWPLIGLGIRLAHERGAHRAKPGQARTVESELWARAFWCLVGLDIIGGLTFGRPPATTPNDFDVDQIADCDDEEWESSTPFVQPEGKPSKASFGVYYHRLLQIAGSIQRSIYAIKRPDSDHSTSRSSHGVSNIEWNQREVMKHDSALNEWLDSLPEHLRWDPHRADPIFLGQSVILHSTFYWVQTTLHKKFVMRIAHAASRAPSRSSDSADSIPDSQLGNSAINSKNRTLASLEMRMSFPSLAVCANAARCSVNIAQAYHQRNLHPIPEILPLLGNTSSVLLVALWRSKHSCGYSGSAAAASRKEWADLQKCFTIMAGYEKRHQWAGRLIDKFMALAKAEHLDEAVDPPQSQGVKRNRPDDGVELDVDLAQVTPTDWTSAVLPTPPPPSQPQQSTSVVQSTDLTTTTWTPFYPTSTGFGLPLSSSSSSAFTGSSSQTAPALNGMQIWSDPPSSAVTAALAPNGTQGSSLSTSEINAMANAGMFGIGPNLSFGGGATVAQRNQTRPLQPSEVGNGILDGLADIYQRTGAGTAGLQGLFNMNSNSNSNTAAIAADAAGFDFGQMNSVDLEEWNMFMRNVDDALFEAGLGR</sequence>
<dbReference type="PROSITE" id="PS50048">
    <property type="entry name" value="ZN2_CY6_FUNGAL_2"/>
    <property type="match status" value="1"/>
</dbReference>
<keyword evidence="2" id="KW-0539">Nucleus</keyword>
<dbReference type="SMART" id="SM00066">
    <property type="entry name" value="GAL4"/>
    <property type="match status" value="1"/>
</dbReference>
<feature type="compositionally biased region" description="Polar residues" evidence="3">
    <location>
        <begin position="123"/>
        <end position="138"/>
    </location>
</feature>
<evidence type="ECO:0000256" key="3">
    <source>
        <dbReference type="SAM" id="MobiDB-lite"/>
    </source>
</evidence>
<dbReference type="CDD" id="cd00067">
    <property type="entry name" value="GAL4"/>
    <property type="match status" value="1"/>
</dbReference>
<dbReference type="GO" id="GO:0000981">
    <property type="term" value="F:DNA-binding transcription factor activity, RNA polymerase II-specific"/>
    <property type="evidence" value="ECO:0007669"/>
    <property type="project" value="InterPro"/>
</dbReference>
<accession>A0A0D0BXT7</accession>
<dbReference type="CDD" id="cd12148">
    <property type="entry name" value="fungal_TF_MHR"/>
    <property type="match status" value="1"/>
</dbReference>
<feature type="compositionally biased region" description="Basic and acidic residues" evidence="3">
    <location>
        <begin position="139"/>
        <end position="155"/>
    </location>
</feature>
<proteinExistence type="predicted"/>
<feature type="region of interest" description="Disordered" evidence="3">
    <location>
        <begin position="118"/>
        <end position="156"/>
    </location>
</feature>
<protein>
    <recommendedName>
        <fullName evidence="4">Zn(2)-C6 fungal-type domain-containing protein</fullName>
    </recommendedName>
</protein>
<dbReference type="InterPro" id="IPR050987">
    <property type="entry name" value="AtrR-like"/>
</dbReference>
<dbReference type="GO" id="GO:0006351">
    <property type="term" value="P:DNA-templated transcription"/>
    <property type="evidence" value="ECO:0007669"/>
    <property type="project" value="InterPro"/>
</dbReference>
<dbReference type="InterPro" id="IPR036864">
    <property type="entry name" value="Zn2-C6_fun-type_DNA-bd_sf"/>
</dbReference>
<evidence type="ECO:0000259" key="4">
    <source>
        <dbReference type="PROSITE" id="PS50048"/>
    </source>
</evidence>
<dbReference type="GO" id="GO:0008270">
    <property type="term" value="F:zinc ion binding"/>
    <property type="evidence" value="ECO:0007669"/>
    <property type="project" value="InterPro"/>
</dbReference>
<evidence type="ECO:0000256" key="2">
    <source>
        <dbReference type="ARBA" id="ARBA00023242"/>
    </source>
</evidence>
<dbReference type="Proteomes" id="UP000053593">
    <property type="component" value="Unassembled WGS sequence"/>
</dbReference>
<evidence type="ECO:0000313" key="6">
    <source>
        <dbReference type="Proteomes" id="UP000053593"/>
    </source>
</evidence>
<organism evidence="5 6">
    <name type="scientific">Collybiopsis luxurians FD-317 M1</name>
    <dbReference type="NCBI Taxonomy" id="944289"/>
    <lineage>
        <taxon>Eukaryota</taxon>
        <taxon>Fungi</taxon>
        <taxon>Dikarya</taxon>
        <taxon>Basidiomycota</taxon>
        <taxon>Agaricomycotina</taxon>
        <taxon>Agaricomycetes</taxon>
        <taxon>Agaricomycetidae</taxon>
        <taxon>Agaricales</taxon>
        <taxon>Marasmiineae</taxon>
        <taxon>Omphalotaceae</taxon>
        <taxon>Collybiopsis</taxon>
        <taxon>Collybiopsis luxurians</taxon>
    </lineage>
</organism>
<feature type="domain" description="Zn(2)-C6 fungal-type" evidence="4">
    <location>
        <begin position="19"/>
        <end position="53"/>
    </location>
</feature>
<dbReference type="InterPro" id="IPR007219">
    <property type="entry name" value="XnlR_reg_dom"/>
</dbReference>
<name>A0A0D0BXT7_9AGAR</name>
<dbReference type="SUPFAM" id="SSF57701">
    <property type="entry name" value="Zn2/Cys6 DNA-binding domain"/>
    <property type="match status" value="1"/>
</dbReference>
<dbReference type="Gene3D" id="4.10.240.10">
    <property type="entry name" value="Zn(2)-C6 fungal-type DNA-binding domain"/>
    <property type="match status" value="1"/>
</dbReference>
<dbReference type="Pfam" id="PF04082">
    <property type="entry name" value="Fungal_trans"/>
    <property type="match status" value="1"/>
</dbReference>
<gene>
    <name evidence="5" type="ORF">GYMLUDRAFT_48563</name>
</gene>
<dbReference type="PANTHER" id="PTHR46910:SF38">
    <property type="entry name" value="ZN(2)-C6 FUNGAL-TYPE DOMAIN-CONTAINING PROTEIN"/>
    <property type="match status" value="1"/>
</dbReference>
<evidence type="ECO:0000313" key="5">
    <source>
        <dbReference type="EMBL" id="KIK54649.1"/>
    </source>
</evidence>
<dbReference type="InterPro" id="IPR001138">
    <property type="entry name" value="Zn2Cys6_DnaBD"/>
</dbReference>